<dbReference type="RefSeq" id="WP_014456645.1">
    <property type="nucleotide sequence ID" value="NC_017098.1"/>
</dbReference>
<sequence>MKEFTPEYDSFFVLTPDKTIAEVRRWMGAAYPDMPMTQLERVEQDILALFAGEFPGYRHSTTHYHDLPHTMSVYLATARLLHGAWLAGQGVSMPCAWNGLIGALFHDVGLIQTEDDTSGTGAKYAANHEQRSMKFAADYLARNCEQLPLTDIRIVKKCIACTILSLDPSSIEFPDRETRLVSFAVGAADLYAQMADRAYLEKLLLLYDEFVEAHVPGYKSPLDLLRGTQGFWDHVVSTRIQDKMDNVGDYFIEHFASTIQRRENLYLSSIHQNLAYLQQILEQHAQEYRDMLRRTTEMILN</sequence>
<organism evidence="1 2">
    <name type="scientific">Spirochaeta africana (strain ATCC 700263 / DSM 8902 / Z-7692)</name>
    <dbReference type="NCBI Taxonomy" id="889378"/>
    <lineage>
        <taxon>Bacteria</taxon>
        <taxon>Pseudomonadati</taxon>
        <taxon>Spirochaetota</taxon>
        <taxon>Spirochaetia</taxon>
        <taxon>Spirochaetales</taxon>
        <taxon>Spirochaetaceae</taxon>
        <taxon>Spirochaeta</taxon>
    </lineage>
</organism>
<accession>H9UMC0</accession>
<evidence type="ECO:0000313" key="1">
    <source>
        <dbReference type="EMBL" id="AFG38663.1"/>
    </source>
</evidence>
<protein>
    <recommendedName>
        <fullName evidence="3">HD/PDEase domain-containing protein</fullName>
    </recommendedName>
</protein>
<dbReference type="HOGENOM" id="CLU_079362_0_0_12"/>
<dbReference type="Proteomes" id="UP000007383">
    <property type="component" value="Chromosome"/>
</dbReference>
<dbReference type="SUPFAM" id="SSF109604">
    <property type="entry name" value="HD-domain/PDEase-like"/>
    <property type="match status" value="1"/>
</dbReference>
<dbReference type="KEGG" id="sfc:Spiaf_2637"/>
<gene>
    <name evidence="1" type="ordered locus">Spiaf_2637</name>
</gene>
<name>H9UMC0_SPIAZ</name>
<dbReference type="OrthoDB" id="188290at2"/>
<reference evidence="2" key="1">
    <citation type="journal article" date="2013" name="Stand. Genomic Sci.">
        <title>Complete genome sequence of the halophilic bacterium Spirochaeta africana type strain (Z-7692(T)) from the alkaline Lake Magadi in the East African Rift.</title>
        <authorList>
            <person name="Liolos K."/>
            <person name="Abt B."/>
            <person name="Scheuner C."/>
            <person name="Teshima H."/>
            <person name="Held B."/>
            <person name="Lapidus A."/>
            <person name="Nolan M."/>
            <person name="Lucas S."/>
            <person name="Deshpande S."/>
            <person name="Cheng J.F."/>
            <person name="Tapia R."/>
            <person name="Goodwin L.A."/>
            <person name="Pitluck S."/>
            <person name="Pagani I."/>
            <person name="Ivanova N."/>
            <person name="Mavromatis K."/>
            <person name="Mikhailova N."/>
            <person name="Huntemann M."/>
            <person name="Pati A."/>
            <person name="Chen A."/>
            <person name="Palaniappan K."/>
            <person name="Land M."/>
            <person name="Rohde M."/>
            <person name="Tindall B.J."/>
            <person name="Detter J.C."/>
            <person name="Goker M."/>
            <person name="Bristow J."/>
            <person name="Eisen J.A."/>
            <person name="Markowitz V."/>
            <person name="Hugenholtz P."/>
            <person name="Woyke T."/>
            <person name="Klenk H.P."/>
            <person name="Kyrpides N.C."/>
        </authorList>
    </citation>
    <scope>NUCLEOTIDE SEQUENCE</scope>
    <source>
        <strain evidence="2">ATCC 700263 / DSM 8902 / Z-7692</strain>
    </source>
</reference>
<evidence type="ECO:0000313" key="2">
    <source>
        <dbReference type="Proteomes" id="UP000007383"/>
    </source>
</evidence>
<dbReference type="EMBL" id="CP003282">
    <property type="protein sequence ID" value="AFG38663.1"/>
    <property type="molecule type" value="Genomic_DNA"/>
</dbReference>
<dbReference type="STRING" id="889378.Spiaf_2637"/>
<dbReference type="Gene3D" id="1.10.3210.10">
    <property type="entry name" value="Hypothetical protein af1432"/>
    <property type="match status" value="1"/>
</dbReference>
<dbReference type="PATRIC" id="fig|889378.3.peg.2611"/>
<dbReference type="AlphaFoldDB" id="H9UMC0"/>
<proteinExistence type="predicted"/>
<keyword evidence="2" id="KW-1185">Reference proteome</keyword>
<evidence type="ECO:0008006" key="3">
    <source>
        <dbReference type="Google" id="ProtNLM"/>
    </source>
</evidence>